<dbReference type="SUPFAM" id="SSF57903">
    <property type="entry name" value="FYVE/PHD zinc finger"/>
    <property type="match status" value="1"/>
</dbReference>
<sequence>MNTGYLLGDSAYPSKSYLLTPVLNPRTPEEQRYNRSHIRTRNTIERCFGVLKSFEFSLLEEIFASCPSSIKTICGETSSSSGVECGWFSTSSAISFEKDSSSISSATSSAEHKYNINSLKMVDKVAGPVCVNHVDLNNAHIICSKCDIAYHKKCSKLKDSIFKTIIAMPDIDWFCDQCNPKSVNKEVPHGSCECSSYGKVIGELKQLIVELKKEIELMKNGPTVEISAFRRRWFRI</sequence>
<evidence type="ECO:0000313" key="5">
    <source>
        <dbReference type="Proteomes" id="UP000792457"/>
    </source>
</evidence>
<gene>
    <name evidence="4" type="ORF">J437_LFUL019404</name>
</gene>
<dbReference type="OrthoDB" id="6512700at2759"/>
<dbReference type="InterPro" id="IPR011011">
    <property type="entry name" value="Znf_FYVE_PHD"/>
</dbReference>
<evidence type="ECO:0000256" key="1">
    <source>
        <dbReference type="ARBA" id="ARBA00001968"/>
    </source>
</evidence>
<evidence type="ECO:0000256" key="2">
    <source>
        <dbReference type="ARBA" id="ARBA00022723"/>
    </source>
</evidence>
<accession>A0A8K0KQS0</accession>
<dbReference type="EMBL" id="KZ310061">
    <property type="protein sequence ID" value="KAG8239821.1"/>
    <property type="molecule type" value="Genomic_DNA"/>
</dbReference>
<dbReference type="AlphaFoldDB" id="A0A8K0KQS0"/>
<evidence type="ECO:0000313" key="4">
    <source>
        <dbReference type="EMBL" id="KAG8239821.1"/>
    </source>
</evidence>
<organism evidence="4 5">
    <name type="scientific">Ladona fulva</name>
    <name type="common">Scarce chaser dragonfly</name>
    <name type="synonym">Libellula fulva</name>
    <dbReference type="NCBI Taxonomy" id="123851"/>
    <lineage>
        <taxon>Eukaryota</taxon>
        <taxon>Metazoa</taxon>
        <taxon>Ecdysozoa</taxon>
        <taxon>Arthropoda</taxon>
        <taxon>Hexapoda</taxon>
        <taxon>Insecta</taxon>
        <taxon>Pterygota</taxon>
        <taxon>Palaeoptera</taxon>
        <taxon>Odonata</taxon>
        <taxon>Epiprocta</taxon>
        <taxon>Anisoptera</taxon>
        <taxon>Libelluloidea</taxon>
        <taxon>Libellulidae</taxon>
        <taxon>Ladona</taxon>
    </lineage>
</organism>
<reference evidence="4" key="2">
    <citation type="submission" date="2017-10" db="EMBL/GenBank/DDBJ databases">
        <title>Ladona fulva Genome sequencing and assembly.</title>
        <authorList>
            <person name="Murali S."/>
            <person name="Richards S."/>
            <person name="Bandaranaike D."/>
            <person name="Bellair M."/>
            <person name="Blankenburg K."/>
            <person name="Chao H."/>
            <person name="Dinh H."/>
            <person name="Doddapaneni H."/>
            <person name="Dugan-Rocha S."/>
            <person name="Elkadiri S."/>
            <person name="Gnanaolivu R."/>
            <person name="Hernandez B."/>
            <person name="Skinner E."/>
            <person name="Javaid M."/>
            <person name="Lee S."/>
            <person name="Li M."/>
            <person name="Ming W."/>
            <person name="Munidasa M."/>
            <person name="Muniz J."/>
            <person name="Nguyen L."/>
            <person name="Hughes D."/>
            <person name="Osuji N."/>
            <person name="Pu L.-L."/>
            <person name="Puazo M."/>
            <person name="Qu C."/>
            <person name="Quiroz J."/>
            <person name="Raj R."/>
            <person name="Weissenberger G."/>
            <person name="Xin Y."/>
            <person name="Zou X."/>
            <person name="Han Y."/>
            <person name="Worley K."/>
            <person name="Muzny D."/>
            <person name="Gibbs R."/>
        </authorList>
    </citation>
    <scope>NUCLEOTIDE SEQUENCE</scope>
    <source>
        <strain evidence="4">Sampled in the wild</strain>
    </source>
</reference>
<protein>
    <recommendedName>
        <fullName evidence="3">DDE Tnp4 domain-containing protein</fullName>
    </recommendedName>
</protein>
<dbReference type="Proteomes" id="UP000792457">
    <property type="component" value="Unassembled WGS sequence"/>
</dbReference>
<feature type="domain" description="DDE Tnp4" evidence="3">
    <location>
        <begin position="4"/>
        <end position="63"/>
    </location>
</feature>
<name>A0A8K0KQS0_LADFU</name>
<reference evidence="4" key="1">
    <citation type="submission" date="2013-04" db="EMBL/GenBank/DDBJ databases">
        <authorList>
            <person name="Qu J."/>
            <person name="Murali S.C."/>
            <person name="Bandaranaike D."/>
            <person name="Bellair M."/>
            <person name="Blankenburg K."/>
            <person name="Chao H."/>
            <person name="Dinh H."/>
            <person name="Doddapaneni H."/>
            <person name="Downs B."/>
            <person name="Dugan-Rocha S."/>
            <person name="Elkadiri S."/>
            <person name="Gnanaolivu R.D."/>
            <person name="Hernandez B."/>
            <person name="Javaid M."/>
            <person name="Jayaseelan J.C."/>
            <person name="Lee S."/>
            <person name="Li M."/>
            <person name="Ming W."/>
            <person name="Munidasa M."/>
            <person name="Muniz J."/>
            <person name="Nguyen L."/>
            <person name="Ongeri F."/>
            <person name="Osuji N."/>
            <person name="Pu L.-L."/>
            <person name="Puazo M."/>
            <person name="Qu C."/>
            <person name="Quiroz J."/>
            <person name="Raj R."/>
            <person name="Weissenberger G."/>
            <person name="Xin Y."/>
            <person name="Zou X."/>
            <person name="Han Y."/>
            <person name="Richards S."/>
            <person name="Worley K."/>
            <person name="Muzny D."/>
            <person name="Gibbs R."/>
        </authorList>
    </citation>
    <scope>NUCLEOTIDE SEQUENCE</scope>
    <source>
        <strain evidence="4">Sampled in the wild</strain>
    </source>
</reference>
<keyword evidence="2" id="KW-0479">Metal-binding</keyword>
<dbReference type="Gene3D" id="3.30.40.10">
    <property type="entry name" value="Zinc/RING finger domain, C3HC4 (zinc finger)"/>
    <property type="match status" value="1"/>
</dbReference>
<comment type="cofactor">
    <cofactor evidence="1">
        <name>a divalent metal cation</name>
        <dbReference type="ChEBI" id="CHEBI:60240"/>
    </cofactor>
</comment>
<comment type="caution">
    <text evidence="4">The sequence shown here is derived from an EMBL/GenBank/DDBJ whole genome shotgun (WGS) entry which is preliminary data.</text>
</comment>
<dbReference type="InterPro" id="IPR027806">
    <property type="entry name" value="HARBI1_dom"/>
</dbReference>
<dbReference type="InterPro" id="IPR013083">
    <property type="entry name" value="Znf_RING/FYVE/PHD"/>
</dbReference>
<evidence type="ECO:0000259" key="3">
    <source>
        <dbReference type="Pfam" id="PF13359"/>
    </source>
</evidence>
<keyword evidence="5" id="KW-1185">Reference proteome</keyword>
<dbReference type="GO" id="GO:0046872">
    <property type="term" value="F:metal ion binding"/>
    <property type="evidence" value="ECO:0007669"/>
    <property type="project" value="UniProtKB-KW"/>
</dbReference>
<dbReference type="Pfam" id="PF13359">
    <property type="entry name" value="DDE_Tnp_4"/>
    <property type="match status" value="1"/>
</dbReference>
<proteinExistence type="predicted"/>